<dbReference type="InterPro" id="IPR032286">
    <property type="entry name" value="DUF4837"/>
</dbReference>
<gene>
    <name evidence="1" type="ORF">DZ858_03630</name>
</gene>
<accession>A0A3E1QAM7</accession>
<comment type="caution">
    <text evidence="1">The sequence shown here is derived from an EMBL/GenBank/DDBJ whole genome shotgun (WGS) entry which is preliminary data.</text>
</comment>
<evidence type="ECO:0000313" key="2">
    <source>
        <dbReference type="Proteomes" id="UP000261082"/>
    </source>
</evidence>
<dbReference type="PROSITE" id="PS51257">
    <property type="entry name" value="PROKAR_LIPOPROTEIN"/>
    <property type="match status" value="1"/>
</dbReference>
<keyword evidence="2" id="KW-1185">Reference proteome</keyword>
<proteinExistence type="predicted"/>
<dbReference type="Proteomes" id="UP000261082">
    <property type="component" value="Unassembled WGS sequence"/>
</dbReference>
<name>A0A3E1QAM7_9FLAO</name>
<sequence length="325" mass="36885">MKTMYIAFLAVFILFSCNDSGKKDTSYRPDSVGNINNLQVVIDNDLWNGPVGEEIRTYFAAPTDGLPQDEPLFTMNQMPVSTFTDFARTNRIFLHVSLGKEDNVKIAKNEYARPQVGAIITATSEEGLIKLIEEKHDRIIEAIHASEIQERQRRTKVSMMDTDSLKEQFGVSLKVPSAYRLANSSDDFYWLRKNLKSGTTNILIYQVPLNTITNDSMAVSQIIKMRDSIGGDYLPVEDEGRFITEDAYAPYLFKSEIDGHFAYETKGTWEVKGAFMGGPFLNFAVKDEKNDRYLILEGFTYAPSVEKRDLQFELESILRSAKLTN</sequence>
<dbReference type="EMBL" id="QVID01000001">
    <property type="protein sequence ID" value="RFN59176.1"/>
    <property type="molecule type" value="Genomic_DNA"/>
</dbReference>
<dbReference type="RefSeq" id="WP_117158176.1">
    <property type="nucleotide sequence ID" value="NZ_QVID01000001.1"/>
</dbReference>
<reference evidence="1 2" key="1">
    <citation type="journal article" date="2007" name="Int. J. Syst. Evol. Microbiol.">
        <title>Marixanthomonas ophiurae gen. nov., sp. nov., a marine bacterium of the family Flavobacteriaceae isolated from a deep-sea brittle star.</title>
        <authorList>
            <person name="Romanenko L.A."/>
            <person name="Uchino M."/>
            <person name="Frolova G.M."/>
            <person name="Mikhailov V.V."/>
        </authorList>
    </citation>
    <scope>NUCLEOTIDE SEQUENCE [LARGE SCALE GENOMIC DNA]</scope>
    <source>
        <strain evidence="1 2">KMM 3046</strain>
    </source>
</reference>
<organism evidence="1 2">
    <name type="scientific">Marixanthomonas ophiurae</name>
    <dbReference type="NCBI Taxonomy" id="387659"/>
    <lineage>
        <taxon>Bacteria</taxon>
        <taxon>Pseudomonadati</taxon>
        <taxon>Bacteroidota</taxon>
        <taxon>Flavobacteriia</taxon>
        <taxon>Flavobacteriales</taxon>
        <taxon>Flavobacteriaceae</taxon>
        <taxon>Marixanthomonas</taxon>
    </lineage>
</organism>
<evidence type="ECO:0000313" key="1">
    <source>
        <dbReference type="EMBL" id="RFN59176.1"/>
    </source>
</evidence>
<protein>
    <submittedName>
        <fullName evidence="1">DUF4837 family protein</fullName>
    </submittedName>
</protein>
<dbReference type="Pfam" id="PF16125">
    <property type="entry name" value="DUF4837"/>
    <property type="match status" value="1"/>
</dbReference>
<dbReference type="AlphaFoldDB" id="A0A3E1QAM7"/>
<dbReference type="OrthoDB" id="1115230at2"/>